<protein>
    <submittedName>
        <fullName evidence="9">Peptide/nickel transport system permease protein</fullName>
    </submittedName>
</protein>
<dbReference type="Pfam" id="PF00528">
    <property type="entry name" value="BPD_transp_1"/>
    <property type="match status" value="1"/>
</dbReference>
<reference evidence="9 10" key="1">
    <citation type="submission" date="2019-03" db="EMBL/GenBank/DDBJ databases">
        <title>Sequencing the genomes of 1000 actinobacteria strains.</title>
        <authorList>
            <person name="Klenk H.-P."/>
        </authorList>
    </citation>
    <scope>NUCLEOTIDE SEQUENCE [LARGE SCALE GENOMIC DNA]</scope>
    <source>
        <strain evidence="9 10">DSM 18936</strain>
    </source>
</reference>
<dbReference type="RefSeq" id="WP_133867461.1">
    <property type="nucleotide sequence ID" value="NZ_JAVJPS010000037.1"/>
</dbReference>
<evidence type="ECO:0000256" key="4">
    <source>
        <dbReference type="ARBA" id="ARBA00022692"/>
    </source>
</evidence>
<comment type="similarity">
    <text evidence="7">Belongs to the binding-protein-dependent transport system permease family.</text>
</comment>
<evidence type="ECO:0000313" key="9">
    <source>
        <dbReference type="EMBL" id="TDT14962.1"/>
    </source>
</evidence>
<dbReference type="PANTHER" id="PTHR43386:SF25">
    <property type="entry name" value="PEPTIDE ABC TRANSPORTER PERMEASE PROTEIN"/>
    <property type="match status" value="1"/>
</dbReference>
<keyword evidence="3" id="KW-1003">Cell membrane</keyword>
<proteinExistence type="inferred from homology"/>
<dbReference type="GO" id="GO:0005886">
    <property type="term" value="C:plasma membrane"/>
    <property type="evidence" value="ECO:0007669"/>
    <property type="project" value="UniProtKB-SubCell"/>
</dbReference>
<dbReference type="OrthoDB" id="9812701at2"/>
<comment type="caution">
    <text evidence="9">The sequence shown here is derived from an EMBL/GenBank/DDBJ whole genome shotgun (WGS) entry which is preliminary data.</text>
</comment>
<dbReference type="CDD" id="cd06261">
    <property type="entry name" value="TM_PBP2"/>
    <property type="match status" value="1"/>
</dbReference>
<evidence type="ECO:0000256" key="2">
    <source>
        <dbReference type="ARBA" id="ARBA00022448"/>
    </source>
</evidence>
<dbReference type="Gene3D" id="1.10.3720.10">
    <property type="entry name" value="MetI-like"/>
    <property type="match status" value="1"/>
</dbReference>
<evidence type="ECO:0000256" key="3">
    <source>
        <dbReference type="ARBA" id="ARBA00022475"/>
    </source>
</evidence>
<gene>
    <name evidence="9" type="ORF">BDK89_0521</name>
</gene>
<dbReference type="InterPro" id="IPR035906">
    <property type="entry name" value="MetI-like_sf"/>
</dbReference>
<dbReference type="GO" id="GO:0055085">
    <property type="term" value="P:transmembrane transport"/>
    <property type="evidence" value="ECO:0007669"/>
    <property type="project" value="InterPro"/>
</dbReference>
<feature type="domain" description="ABC transmembrane type-1" evidence="8">
    <location>
        <begin position="88"/>
        <end position="277"/>
    </location>
</feature>
<evidence type="ECO:0000256" key="6">
    <source>
        <dbReference type="ARBA" id="ARBA00023136"/>
    </source>
</evidence>
<dbReference type="SUPFAM" id="SSF161098">
    <property type="entry name" value="MetI-like"/>
    <property type="match status" value="1"/>
</dbReference>
<feature type="transmembrane region" description="Helical" evidence="7">
    <location>
        <begin position="92"/>
        <end position="116"/>
    </location>
</feature>
<keyword evidence="10" id="KW-1185">Reference proteome</keyword>
<evidence type="ECO:0000256" key="1">
    <source>
        <dbReference type="ARBA" id="ARBA00004651"/>
    </source>
</evidence>
<dbReference type="PROSITE" id="PS50928">
    <property type="entry name" value="ABC_TM1"/>
    <property type="match status" value="1"/>
</dbReference>
<feature type="transmembrane region" description="Helical" evidence="7">
    <location>
        <begin position="150"/>
        <end position="167"/>
    </location>
</feature>
<dbReference type="InterPro" id="IPR050366">
    <property type="entry name" value="BP-dependent_transpt_permease"/>
</dbReference>
<dbReference type="Proteomes" id="UP000294558">
    <property type="component" value="Unassembled WGS sequence"/>
</dbReference>
<evidence type="ECO:0000256" key="7">
    <source>
        <dbReference type="RuleBase" id="RU363032"/>
    </source>
</evidence>
<keyword evidence="6 7" id="KW-0472">Membrane</keyword>
<evidence type="ECO:0000313" key="10">
    <source>
        <dbReference type="Proteomes" id="UP000294558"/>
    </source>
</evidence>
<feature type="transmembrane region" description="Helical" evidence="7">
    <location>
        <begin position="26"/>
        <end position="47"/>
    </location>
</feature>
<accession>A0A4R7HVI4</accession>
<dbReference type="PANTHER" id="PTHR43386">
    <property type="entry name" value="OLIGOPEPTIDE TRANSPORT SYSTEM PERMEASE PROTEIN APPC"/>
    <property type="match status" value="1"/>
</dbReference>
<feature type="transmembrane region" description="Helical" evidence="7">
    <location>
        <begin position="123"/>
        <end position="144"/>
    </location>
</feature>
<dbReference type="EMBL" id="SOAU01000001">
    <property type="protein sequence ID" value="TDT14962.1"/>
    <property type="molecule type" value="Genomic_DNA"/>
</dbReference>
<comment type="subcellular location">
    <subcellularLocation>
        <location evidence="1 7">Cell membrane</location>
        <topology evidence="1 7">Multi-pass membrane protein</topology>
    </subcellularLocation>
</comment>
<feature type="transmembrane region" description="Helical" evidence="7">
    <location>
        <begin position="201"/>
        <end position="223"/>
    </location>
</feature>
<name>A0A4R7HVI4_9ACTN</name>
<evidence type="ECO:0000256" key="5">
    <source>
        <dbReference type="ARBA" id="ARBA00022989"/>
    </source>
</evidence>
<dbReference type="AlphaFoldDB" id="A0A4R7HVI4"/>
<feature type="transmembrane region" description="Helical" evidence="7">
    <location>
        <begin position="257"/>
        <end position="275"/>
    </location>
</feature>
<organism evidence="9 10">
    <name type="scientific">Ilumatobacter fluminis</name>
    <dbReference type="NCBI Taxonomy" id="467091"/>
    <lineage>
        <taxon>Bacteria</taxon>
        <taxon>Bacillati</taxon>
        <taxon>Actinomycetota</taxon>
        <taxon>Acidimicrobiia</taxon>
        <taxon>Acidimicrobiales</taxon>
        <taxon>Ilumatobacteraceae</taxon>
        <taxon>Ilumatobacter</taxon>
    </lineage>
</organism>
<evidence type="ECO:0000259" key="8">
    <source>
        <dbReference type="PROSITE" id="PS50928"/>
    </source>
</evidence>
<keyword evidence="5 7" id="KW-1133">Transmembrane helix</keyword>
<keyword evidence="2 7" id="KW-0813">Transport</keyword>
<sequence length="291" mass="31143">MTLAQPLAASDDTVVRRRRSPIRRVLGYWSAGWLVLLVVVAVAAPILPIDDPLAIDIANKLSPPGTDGHLLGTDGLGRDILSRLVYGARVSLFVSVVAVGIGFTLGGLLGLVAGYFRGHLDTGLSAVIDVILAFPGMVLLLGVIAFVGQSLTTVTITIGLLSIPIYMRISRANSMGVADRDYVLASRLYGARDRRILRRDILPNVVMPVVAFALVSLGVVIVLEGGLAFLGLSVPPPTASWGTMISEGKRHLRTDPYLVVMPSLAMFITVMALNVQGERLRARWSIKRTAD</sequence>
<keyword evidence="4 7" id="KW-0812">Transmembrane</keyword>
<dbReference type="InterPro" id="IPR000515">
    <property type="entry name" value="MetI-like"/>
</dbReference>